<dbReference type="AlphaFoldDB" id="A0AAD5TW97"/>
<dbReference type="GO" id="GO:0005730">
    <property type="term" value="C:nucleolus"/>
    <property type="evidence" value="ECO:0007669"/>
    <property type="project" value="UniProtKB-SubCell"/>
</dbReference>
<feature type="region of interest" description="Disordered" evidence="6">
    <location>
        <begin position="123"/>
        <end position="145"/>
    </location>
</feature>
<proteinExistence type="inferred from homology"/>
<gene>
    <name evidence="8" type="ORF">HK099_007964</name>
</gene>
<dbReference type="PANTHER" id="PTHR12858">
    <property type="entry name" value="RIBOSOME BIOGENESIS PROTEIN"/>
    <property type="match status" value="1"/>
</dbReference>
<keyword evidence="9" id="KW-1185">Reference proteome</keyword>
<evidence type="ECO:0000256" key="2">
    <source>
        <dbReference type="ARBA" id="ARBA00022517"/>
    </source>
</evidence>
<dbReference type="InterPro" id="IPR039761">
    <property type="entry name" value="Bms1/Tsr1"/>
</dbReference>
<comment type="subcellular location">
    <subcellularLocation>
        <location evidence="1">Nucleus</location>
        <location evidence="1">Nucleolus</location>
    </subcellularLocation>
</comment>
<evidence type="ECO:0000259" key="7">
    <source>
        <dbReference type="PROSITE" id="PS51714"/>
    </source>
</evidence>
<evidence type="ECO:0000313" key="9">
    <source>
        <dbReference type="Proteomes" id="UP001211065"/>
    </source>
</evidence>
<keyword evidence="5" id="KW-0175">Coiled coil</keyword>
<dbReference type="Proteomes" id="UP001211065">
    <property type="component" value="Unassembled WGS sequence"/>
</dbReference>
<sequence length="991" mass="114199">MTTFLLFYFNIVVFSNREIKKHVKDWNPAAFAVEAQQLYIDMNKAYLSDNKAKLATLVTMPMFDKLKALIEHQKNVKFVWKFEGEVEKPKLVYTRLSKAQFDAEDVNKTHMIVQCTVRVHTKQQNKPFKSKHATKGQLNKSKKGKVEKLSNKSLKKISTEKKVDRKNAAKVLQQKKRFELVNKNRIFKQAPKIIAVVPLCDDVDSEKFVNKILKFTQSSSTSNEFVNIETIKLERFNNQQVQFIPLKRNLLDILDAIKVADFCLFLLSANNEVDSFGDLIIKSIKGQGVPSIVSAIEHLNTNLQKNHTLIKKSLQTYLEFHFAGEQKLFTIDQEQDCWAALRYITSQTPKVIAWRDNHSYLLAEKVEFHSSVETEDVGSLKFTGYIRGKNLSANSLVHIQGYGDFQIEKISSANAPLKNKTNTLILEEKILAVPDKEKQESLLRENEPDEMDGEQTWPTEEELLEAEERVKLLSQGKKRKVLVPKGTSSYQASWIYNSDDESVGEDEEGDVEMGDKEISNEVFNNSDDEKELVDIDADEVLEGESNSRDDEINEELDLEEEKEQYENYLKARKKKFEEAQEDLEFPDEIDTPMDIPARVRFARYRGLKSFRTSPWDPYENLPIDYSRIFQFKNFSQTRKKILKEIQNQEEFDEEEDEDSKLKNSIDVGFYCQIYIKNFTKAGFENLKSNKFQPKLIFSLLPHEQKMSVLNFSITRPSLSAIAEELAIGASKDEEIFSMLENSSTKKSLNNVPNLVVNSGSLKDAQNNISIKLKDFKLPLEYVVKSKDEVLICSGFRRYLCRPIYSSNTRNGSNNVHKFERFLQPGNTMTGSVYLPIHFSPNPITVFKLPNAEEAKTSNKPIFIGTGSVLTNDPSRIVTKRIILTGHPFKVHKRSATIRYMFHDPADVDWFKPVQLFTKFGKKGHIKESLGTHGYMKCLFDVQLKQQDTVCMYLYKRVFPKWNSELFLEGKDCARNVFEGSCIDKETEMELD</sequence>
<dbReference type="GO" id="GO:0005525">
    <property type="term" value="F:GTP binding"/>
    <property type="evidence" value="ECO:0007669"/>
    <property type="project" value="TreeGrafter"/>
</dbReference>
<keyword evidence="2" id="KW-0690">Ribosome biogenesis</keyword>
<protein>
    <recommendedName>
        <fullName evidence="7">Bms1-type G domain-containing protein</fullName>
    </recommendedName>
</protein>
<dbReference type="SMART" id="SM00785">
    <property type="entry name" value="AARP2CN"/>
    <property type="match status" value="1"/>
</dbReference>
<dbReference type="Pfam" id="PF22298">
    <property type="entry name" value="Tsr1_G-like"/>
    <property type="match status" value="1"/>
</dbReference>
<dbReference type="Pfam" id="PF04950">
    <property type="entry name" value="RIBIOP_C"/>
    <property type="match status" value="2"/>
</dbReference>
<dbReference type="GO" id="GO:0030688">
    <property type="term" value="C:preribosome, small subunit precursor"/>
    <property type="evidence" value="ECO:0007669"/>
    <property type="project" value="TreeGrafter"/>
</dbReference>
<dbReference type="Gene3D" id="3.10.450.240">
    <property type="match status" value="1"/>
</dbReference>
<comment type="similarity">
    <text evidence="4">Belongs to the TRAFAC class translation factor GTPase superfamily. Bms1-like GTPase family. TSR1 subfamily.</text>
</comment>
<keyword evidence="3" id="KW-0539">Nucleus</keyword>
<dbReference type="InterPro" id="IPR030387">
    <property type="entry name" value="G_Bms1/Tsr1_dom"/>
</dbReference>
<name>A0AAD5TW97_9FUNG</name>
<dbReference type="PROSITE" id="PS51714">
    <property type="entry name" value="G_BMS1"/>
    <property type="match status" value="1"/>
</dbReference>
<feature type="domain" description="Bms1-type G" evidence="7">
    <location>
        <begin position="190"/>
        <end position="350"/>
    </location>
</feature>
<dbReference type="GO" id="GO:0034511">
    <property type="term" value="F:U3 snoRNA binding"/>
    <property type="evidence" value="ECO:0007669"/>
    <property type="project" value="TreeGrafter"/>
</dbReference>
<evidence type="ECO:0000313" key="8">
    <source>
        <dbReference type="EMBL" id="KAJ3211597.1"/>
    </source>
</evidence>
<evidence type="ECO:0000256" key="4">
    <source>
        <dbReference type="ARBA" id="ARBA00038288"/>
    </source>
</evidence>
<dbReference type="GO" id="GO:0003924">
    <property type="term" value="F:GTPase activity"/>
    <property type="evidence" value="ECO:0007669"/>
    <property type="project" value="TreeGrafter"/>
</dbReference>
<evidence type="ECO:0000256" key="6">
    <source>
        <dbReference type="SAM" id="MobiDB-lite"/>
    </source>
</evidence>
<feature type="compositionally biased region" description="Basic residues" evidence="6">
    <location>
        <begin position="123"/>
        <end position="143"/>
    </location>
</feature>
<dbReference type="PANTHER" id="PTHR12858:SF1">
    <property type="entry name" value="PRE-RRNA-PROCESSING PROTEIN TSR1 HOMOLOG"/>
    <property type="match status" value="1"/>
</dbReference>
<dbReference type="GO" id="GO:0000462">
    <property type="term" value="P:maturation of SSU-rRNA from tricistronic rRNA transcript (SSU-rRNA, 5.8S rRNA, LSU-rRNA)"/>
    <property type="evidence" value="ECO:0007669"/>
    <property type="project" value="TreeGrafter"/>
</dbReference>
<evidence type="ECO:0000256" key="5">
    <source>
        <dbReference type="SAM" id="Coils"/>
    </source>
</evidence>
<reference evidence="8" key="1">
    <citation type="submission" date="2020-05" db="EMBL/GenBank/DDBJ databases">
        <title>Phylogenomic resolution of chytrid fungi.</title>
        <authorList>
            <person name="Stajich J.E."/>
            <person name="Amses K."/>
            <person name="Simmons R."/>
            <person name="Seto K."/>
            <person name="Myers J."/>
            <person name="Bonds A."/>
            <person name="Quandt C.A."/>
            <person name="Barry K."/>
            <person name="Liu P."/>
            <person name="Grigoriev I."/>
            <person name="Longcore J.E."/>
            <person name="James T.Y."/>
        </authorList>
    </citation>
    <scope>NUCLEOTIDE SEQUENCE</scope>
    <source>
        <strain evidence="8">JEL0476</strain>
    </source>
</reference>
<dbReference type="InterPro" id="IPR007034">
    <property type="entry name" value="BMS1_TSR1_C"/>
</dbReference>
<evidence type="ECO:0000256" key="1">
    <source>
        <dbReference type="ARBA" id="ARBA00004604"/>
    </source>
</evidence>
<dbReference type="GO" id="GO:0000479">
    <property type="term" value="P:endonucleolytic cleavage of tricistronic rRNA transcript (SSU-rRNA, 5.8S rRNA, LSU-rRNA)"/>
    <property type="evidence" value="ECO:0007669"/>
    <property type="project" value="TreeGrafter"/>
</dbReference>
<dbReference type="EMBL" id="JADGJW010000825">
    <property type="protein sequence ID" value="KAJ3211597.1"/>
    <property type="molecule type" value="Genomic_DNA"/>
</dbReference>
<comment type="caution">
    <text evidence="8">The sequence shown here is derived from an EMBL/GenBank/DDBJ whole genome shotgun (WGS) entry which is preliminary data.</text>
</comment>
<feature type="coiled-coil region" evidence="5">
    <location>
        <begin position="548"/>
        <end position="582"/>
    </location>
</feature>
<evidence type="ECO:0000256" key="3">
    <source>
        <dbReference type="ARBA" id="ARBA00023242"/>
    </source>
</evidence>
<accession>A0AAD5TW97</accession>
<dbReference type="InterPro" id="IPR012948">
    <property type="entry name" value="AARP2CN"/>
</dbReference>
<dbReference type="SMART" id="SM01362">
    <property type="entry name" value="DUF663"/>
    <property type="match status" value="1"/>
</dbReference>
<organism evidence="8 9">
    <name type="scientific">Clydaea vesicula</name>
    <dbReference type="NCBI Taxonomy" id="447962"/>
    <lineage>
        <taxon>Eukaryota</taxon>
        <taxon>Fungi</taxon>
        <taxon>Fungi incertae sedis</taxon>
        <taxon>Chytridiomycota</taxon>
        <taxon>Chytridiomycota incertae sedis</taxon>
        <taxon>Chytridiomycetes</taxon>
        <taxon>Lobulomycetales</taxon>
        <taxon>Lobulomycetaceae</taxon>
        <taxon>Clydaea</taxon>
    </lineage>
</organism>
<dbReference type="Pfam" id="PF08142">
    <property type="entry name" value="AARP2CN"/>
    <property type="match status" value="1"/>
</dbReference>